<reference evidence="1" key="2">
    <citation type="submission" date="2023-05" db="EMBL/GenBank/DDBJ databases">
        <authorList>
            <consortium name="Lawrence Berkeley National Laboratory"/>
            <person name="Steindorff A."/>
            <person name="Hensen N."/>
            <person name="Bonometti L."/>
            <person name="Westerberg I."/>
            <person name="Brannstrom I.O."/>
            <person name="Guillou S."/>
            <person name="Cros-Aarteil S."/>
            <person name="Calhoun S."/>
            <person name="Haridas S."/>
            <person name="Kuo A."/>
            <person name="Mondo S."/>
            <person name="Pangilinan J."/>
            <person name="Riley R."/>
            <person name="Labutti K."/>
            <person name="Andreopoulos B."/>
            <person name="Lipzen A."/>
            <person name="Chen C."/>
            <person name="Yanf M."/>
            <person name="Daum C."/>
            <person name="Ng V."/>
            <person name="Clum A."/>
            <person name="Ohm R."/>
            <person name="Martin F."/>
            <person name="Silar P."/>
            <person name="Natvig D."/>
            <person name="Lalanne C."/>
            <person name="Gautier V."/>
            <person name="Ament-Velasquez S.L."/>
            <person name="Kruys A."/>
            <person name="Hutchinson M.I."/>
            <person name="Powell A.J."/>
            <person name="Barry K."/>
            <person name="Miller A.N."/>
            <person name="Grigoriev I.V."/>
            <person name="Debuchy R."/>
            <person name="Gladieux P."/>
            <person name="Thoren M.H."/>
            <person name="Johannesson H."/>
        </authorList>
    </citation>
    <scope>NUCLEOTIDE SEQUENCE</scope>
    <source>
        <strain evidence="1">CBS 359.72</strain>
    </source>
</reference>
<sequence length="347" mass="38113">MSLPTGPDIGHFHPVASLMSRATDPLHTAPVARGAAGSSVRAAAASSGGSFVKDDPFAEIRKRMTAAAEGTEGETKKKLAPMPPDVAVVTEKEEDNPATDEDYKRKAIQDIQHLRDAASIADLYIAMSNLEKRKARGHPDEYRITDPAEAAQAFADMADSAYRVMAGPPLVGLYSFSSGTVRTFSRRMSKTELHLGFLGEIFQGFSLTKAATKQLDGILTNFIKSLGDISVSSEKTNNSVDQTIRIHQTIAMNITGDDDHQVWVYQPRTRIIYMHVDGSTWKWATKKASHEESTFNMRYVVVDCDLNVNKWLAAKAELEAIFKEVTSTTFKDYGKMRFSAPVDSTGK</sequence>
<comment type="caution">
    <text evidence="1">The sequence shown here is derived from an EMBL/GenBank/DDBJ whole genome shotgun (WGS) entry which is preliminary data.</text>
</comment>
<gene>
    <name evidence="1" type="ORF">C7999DRAFT_33862</name>
</gene>
<organism evidence="1 2">
    <name type="scientific">Corynascus novoguineensis</name>
    <dbReference type="NCBI Taxonomy" id="1126955"/>
    <lineage>
        <taxon>Eukaryota</taxon>
        <taxon>Fungi</taxon>
        <taxon>Dikarya</taxon>
        <taxon>Ascomycota</taxon>
        <taxon>Pezizomycotina</taxon>
        <taxon>Sordariomycetes</taxon>
        <taxon>Sordariomycetidae</taxon>
        <taxon>Sordariales</taxon>
        <taxon>Chaetomiaceae</taxon>
        <taxon>Corynascus</taxon>
    </lineage>
</organism>
<evidence type="ECO:0000313" key="2">
    <source>
        <dbReference type="Proteomes" id="UP001303647"/>
    </source>
</evidence>
<keyword evidence="2" id="KW-1185">Reference proteome</keyword>
<dbReference type="Proteomes" id="UP001303647">
    <property type="component" value="Unassembled WGS sequence"/>
</dbReference>
<dbReference type="AlphaFoldDB" id="A0AAN7CP98"/>
<accession>A0AAN7CP98</accession>
<reference evidence="1" key="1">
    <citation type="journal article" date="2023" name="Mol. Phylogenet. Evol.">
        <title>Genome-scale phylogeny and comparative genomics of the fungal order Sordariales.</title>
        <authorList>
            <person name="Hensen N."/>
            <person name="Bonometti L."/>
            <person name="Westerberg I."/>
            <person name="Brannstrom I.O."/>
            <person name="Guillou S."/>
            <person name="Cros-Aarteil S."/>
            <person name="Calhoun S."/>
            <person name="Haridas S."/>
            <person name="Kuo A."/>
            <person name="Mondo S."/>
            <person name="Pangilinan J."/>
            <person name="Riley R."/>
            <person name="LaButti K."/>
            <person name="Andreopoulos B."/>
            <person name="Lipzen A."/>
            <person name="Chen C."/>
            <person name="Yan M."/>
            <person name="Daum C."/>
            <person name="Ng V."/>
            <person name="Clum A."/>
            <person name="Steindorff A."/>
            <person name="Ohm R.A."/>
            <person name="Martin F."/>
            <person name="Silar P."/>
            <person name="Natvig D.O."/>
            <person name="Lalanne C."/>
            <person name="Gautier V."/>
            <person name="Ament-Velasquez S.L."/>
            <person name="Kruys A."/>
            <person name="Hutchinson M.I."/>
            <person name="Powell A.J."/>
            <person name="Barry K."/>
            <person name="Miller A.N."/>
            <person name="Grigoriev I.V."/>
            <person name="Debuchy R."/>
            <person name="Gladieux P."/>
            <person name="Hiltunen Thoren M."/>
            <person name="Johannesson H."/>
        </authorList>
    </citation>
    <scope>NUCLEOTIDE SEQUENCE</scope>
    <source>
        <strain evidence="1">CBS 359.72</strain>
    </source>
</reference>
<evidence type="ECO:0000313" key="1">
    <source>
        <dbReference type="EMBL" id="KAK4245789.1"/>
    </source>
</evidence>
<protein>
    <submittedName>
        <fullName evidence="1">Uncharacterized protein</fullName>
    </submittedName>
</protein>
<dbReference type="EMBL" id="MU857691">
    <property type="protein sequence ID" value="KAK4245789.1"/>
    <property type="molecule type" value="Genomic_DNA"/>
</dbReference>
<proteinExistence type="predicted"/>
<name>A0AAN7CP98_9PEZI</name>